<dbReference type="EMBL" id="NCKW01006380">
    <property type="protein sequence ID" value="POM71986.1"/>
    <property type="molecule type" value="Genomic_DNA"/>
</dbReference>
<dbReference type="AlphaFoldDB" id="A0A2P4Y2F9"/>
<keyword evidence="1" id="KW-0378">Hydrolase</keyword>
<proteinExistence type="predicted"/>
<name>A0A2P4Y2F9_9STRA</name>
<dbReference type="GO" id="GO:0004386">
    <property type="term" value="F:helicase activity"/>
    <property type="evidence" value="ECO:0007669"/>
    <property type="project" value="UniProtKB-KW"/>
</dbReference>
<protein>
    <submittedName>
        <fullName evidence="1">Helitron helicase-like protein</fullName>
    </submittedName>
</protein>
<evidence type="ECO:0000313" key="1">
    <source>
        <dbReference type="EMBL" id="POM71986.1"/>
    </source>
</evidence>
<keyword evidence="1" id="KW-0067">ATP-binding</keyword>
<keyword evidence="2" id="KW-1185">Reference proteome</keyword>
<keyword evidence="1" id="KW-0547">Nucleotide-binding</keyword>
<dbReference type="OrthoDB" id="126875at2759"/>
<organism evidence="1 2">
    <name type="scientific">Phytophthora palmivora</name>
    <dbReference type="NCBI Taxonomy" id="4796"/>
    <lineage>
        <taxon>Eukaryota</taxon>
        <taxon>Sar</taxon>
        <taxon>Stramenopiles</taxon>
        <taxon>Oomycota</taxon>
        <taxon>Peronosporomycetes</taxon>
        <taxon>Peronosporales</taxon>
        <taxon>Peronosporaceae</taxon>
        <taxon>Phytophthora</taxon>
    </lineage>
</organism>
<reference evidence="1 2" key="1">
    <citation type="journal article" date="2017" name="Genome Biol. Evol.">
        <title>Phytophthora megakarya and P. palmivora, closely related causal agents of cacao black pod rot, underwent increases in genome sizes and gene numbers by different mechanisms.</title>
        <authorList>
            <person name="Ali S.S."/>
            <person name="Shao J."/>
            <person name="Lary D.J."/>
            <person name="Kronmiller B."/>
            <person name="Shen D."/>
            <person name="Strem M.D."/>
            <person name="Amoako-Attah I."/>
            <person name="Akrofi A.Y."/>
            <person name="Begoude B.A."/>
            <person name="Ten Hoopen G.M."/>
            <person name="Coulibaly K."/>
            <person name="Kebe B.I."/>
            <person name="Melnick R.L."/>
            <person name="Guiltinan M.J."/>
            <person name="Tyler B.M."/>
            <person name="Meinhardt L.W."/>
            <person name="Bailey B.A."/>
        </authorList>
    </citation>
    <scope>NUCLEOTIDE SEQUENCE [LARGE SCALE GENOMIC DNA]</scope>
    <source>
        <strain evidence="2">sbr112.9</strain>
    </source>
</reference>
<accession>A0A2P4Y2F9</accession>
<evidence type="ECO:0000313" key="2">
    <source>
        <dbReference type="Proteomes" id="UP000237271"/>
    </source>
</evidence>
<dbReference type="Proteomes" id="UP000237271">
    <property type="component" value="Unassembled WGS sequence"/>
</dbReference>
<keyword evidence="1" id="KW-0347">Helicase</keyword>
<gene>
    <name evidence="1" type="ORF">PHPALM_11376</name>
</gene>
<comment type="caution">
    <text evidence="1">The sequence shown here is derived from an EMBL/GenBank/DDBJ whole genome shotgun (WGS) entry which is preliminary data.</text>
</comment>
<sequence>MVIENAAEEPAEDEDIIPGVIPKGMARLIDYMYTDVNKPEVATDEYFANKTILMTTTRWYTVSTQQWQIVCPVKLTNMRGQTL</sequence>